<sequence length="90" mass="9620">MEQAQRVLAMARLGQLPTPTQARQTLAVITAQQQGMRQRGDSALDLEPARVAASLLVLGHRVHAAMGIDAVRALGRCLAQMADECGEDLT</sequence>
<protein>
    <submittedName>
        <fullName evidence="1">Uncharacterized protein</fullName>
    </submittedName>
</protein>
<gene>
    <name evidence="1" type="ORF">CARN2_2242</name>
</gene>
<name>E6PMZ9_9ZZZZ</name>
<dbReference type="AlphaFoldDB" id="E6PMZ9"/>
<evidence type="ECO:0000313" key="1">
    <source>
        <dbReference type="EMBL" id="CBH96301.1"/>
    </source>
</evidence>
<organism evidence="1">
    <name type="scientific">mine drainage metagenome</name>
    <dbReference type="NCBI Taxonomy" id="410659"/>
    <lineage>
        <taxon>unclassified sequences</taxon>
        <taxon>metagenomes</taxon>
        <taxon>ecological metagenomes</taxon>
    </lineage>
</organism>
<proteinExistence type="predicted"/>
<reference evidence="1" key="1">
    <citation type="submission" date="2009-10" db="EMBL/GenBank/DDBJ databases">
        <title>Diversity of trophic interactions inside an arsenic-rich microbial ecosystem.</title>
        <authorList>
            <person name="Bertin P.N."/>
            <person name="Heinrich-Salmeron A."/>
            <person name="Pelletier E."/>
            <person name="Goulhen-Chollet F."/>
            <person name="Arsene-Ploetze F."/>
            <person name="Gallien S."/>
            <person name="Calteau A."/>
            <person name="Vallenet D."/>
            <person name="Casiot C."/>
            <person name="Chane-Woon-Ming B."/>
            <person name="Giloteaux L."/>
            <person name="Barakat M."/>
            <person name="Bonnefoy V."/>
            <person name="Bruneel O."/>
            <person name="Chandler M."/>
            <person name="Cleiss J."/>
            <person name="Duran R."/>
            <person name="Elbaz-Poulichet F."/>
            <person name="Fonknechten N."/>
            <person name="Lauga B."/>
            <person name="Mornico D."/>
            <person name="Ortet P."/>
            <person name="Schaeffer C."/>
            <person name="Siguier P."/>
            <person name="Alexander Thil Smith A."/>
            <person name="Van Dorsselaer A."/>
            <person name="Weissenbach J."/>
            <person name="Medigue C."/>
            <person name="Le Paslier D."/>
        </authorList>
    </citation>
    <scope>NUCLEOTIDE SEQUENCE</scope>
</reference>
<accession>E6PMZ9</accession>
<comment type="caution">
    <text evidence="1">The sequence shown here is derived from an EMBL/GenBank/DDBJ whole genome shotgun (WGS) entry which is preliminary data.</text>
</comment>
<dbReference type="EMBL" id="CABM01000024">
    <property type="protein sequence ID" value="CBH96301.1"/>
    <property type="molecule type" value="Genomic_DNA"/>
</dbReference>